<dbReference type="SUPFAM" id="SSF51735">
    <property type="entry name" value="NAD(P)-binding Rossmann-fold domains"/>
    <property type="match status" value="1"/>
</dbReference>
<sequence length="226" mass="25769">MTNSIKRAIVIGATGLVGKSLAEQLNSLSCCEKITVVVRKQNSEFEQYAKVEQFVLDDFLLLNDQDVNGYSHAFSCLGSTIKKAGSKQAFYNIDFEINAHFADLFEMTETHFLLVSAMGAKAGSPIFYNKVKGELEEYIQKLNLYRFSIIRPSLLLGDRTEERFLEDATQKLYRKFSHLVPNSFKYKPVTAEQVAHTMVEVAQTQTQKIEIYDNLYIQNLRIQNAK</sequence>
<evidence type="ECO:0000313" key="1">
    <source>
        <dbReference type="EMBL" id="RZG47977.1"/>
    </source>
</evidence>
<dbReference type="AlphaFoldDB" id="A0A4Q7AIC8"/>
<gene>
    <name evidence="1" type="ORF">EXU28_04210</name>
</gene>
<dbReference type="PANTHER" id="PTHR14097:SF7">
    <property type="entry name" value="OXIDOREDUCTASE HTATIP2"/>
    <property type="match status" value="1"/>
</dbReference>
<name>A0A4Q7AIC8_9GAMM</name>
<reference evidence="1 2" key="1">
    <citation type="submission" date="2019-02" db="EMBL/GenBank/DDBJ databases">
        <title>The Batch Genome Submission of Acinetobacter spp. strains.</title>
        <authorList>
            <person name="Qin J."/>
            <person name="Hu Y."/>
            <person name="Ye H."/>
            <person name="Wei L."/>
            <person name="Feng Y."/>
            <person name="Zong Z."/>
        </authorList>
    </citation>
    <scope>NUCLEOTIDE SEQUENCE [LARGE SCALE GENOMIC DNA]</scope>
    <source>
        <strain evidence="1 2">WCHAW060049</strain>
    </source>
</reference>
<dbReference type="EMBL" id="SGSQ01000005">
    <property type="protein sequence ID" value="RZG47977.1"/>
    <property type="molecule type" value="Genomic_DNA"/>
</dbReference>
<dbReference type="RefSeq" id="WP_130130714.1">
    <property type="nucleotide sequence ID" value="NZ_SGSQ01000005.1"/>
</dbReference>
<protein>
    <submittedName>
        <fullName evidence="1">Nucleoside-diphosphate sugar epimerase</fullName>
    </submittedName>
</protein>
<dbReference type="InterPro" id="IPR036291">
    <property type="entry name" value="NAD(P)-bd_dom_sf"/>
</dbReference>
<evidence type="ECO:0000313" key="2">
    <source>
        <dbReference type="Proteomes" id="UP000293863"/>
    </source>
</evidence>
<dbReference type="Gene3D" id="3.40.50.720">
    <property type="entry name" value="NAD(P)-binding Rossmann-like Domain"/>
    <property type="match status" value="1"/>
</dbReference>
<keyword evidence="2" id="KW-1185">Reference proteome</keyword>
<accession>A0A4Q7AIC8</accession>
<dbReference type="PANTHER" id="PTHR14097">
    <property type="entry name" value="OXIDOREDUCTASE HTATIP2"/>
    <property type="match status" value="1"/>
</dbReference>
<proteinExistence type="predicted"/>
<dbReference type="Proteomes" id="UP000293863">
    <property type="component" value="Unassembled WGS sequence"/>
</dbReference>
<comment type="caution">
    <text evidence="1">The sequence shown here is derived from an EMBL/GenBank/DDBJ whole genome shotgun (WGS) entry which is preliminary data.</text>
</comment>
<organism evidence="1 2">
    <name type="scientific">Acinetobacter wuhouensis</name>
    <dbReference type="NCBI Taxonomy" id="1879050"/>
    <lineage>
        <taxon>Bacteria</taxon>
        <taxon>Pseudomonadati</taxon>
        <taxon>Pseudomonadota</taxon>
        <taxon>Gammaproteobacteria</taxon>
        <taxon>Moraxellales</taxon>
        <taxon>Moraxellaceae</taxon>
        <taxon>Acinetobacter</taxon>
    </lineage>
</organism>